<feature type="domain" description="PAS" evidence="7">
    <location>
        <begin position="167"/>
        <end position="237"/>
    </location>
</feature>
<dbReference type="EC" id="2.7.13.3" evidence="2"/>
<dbReference type="GO" id="GO:0004673">
    <property type="term" value="F:protein histidine kinase activity"/>
    <property type="evidence" value="ECO:0007669"/>
    <property type="project" value="UniProtKB-EC"/>
</dbReference>
<gene>
    <name evidence="9" type="primary">kinA_2</name>
    <name evidence="9" type="ORF">L21_1952</name>
</gene>
<dbReference type="InterPro" id="IPR036890">
    <property type="entry name" value="HATPase_C_sf"/>
</dbReference>
<dbReference type="CDD" id="cd00130">
    <property type="entry name" value="PAS"/>
    <property type="match status" value="2"/>
</dbReference>
<dbReference type="InterPro" id="IPR000014">
    <property type="entry name" value="PAS"/>
</dbReference>
<keyword evidence="3" id="KW-0597">Phosphoprotein</keyword>
<dbReference type="AlphaFoldDB" id="A0A1M4MM59"/>
<accession>A0A1M4MM59</accession>
<keyword evidence="5 9" id="KW-0418">Kinase</keyword>
<dbReference type="PROSITE" id="PS50113">
    <property type="entry name" value="PAC"/>
    <property type="match status" value="1"/>
</dbReference>
<dbReference type="InterPro" id="IPR052162">
    <property type="entry name" value="Sensor_kinase/Photoreceptor"/>
</dbReference>
<dbReference type="NCBIfam" id="TIGR00229">
    <property type="entry name" value="sensory_box"/>
    <property type="match status" value="2"/>
</dbReference>
<dbReference type="PANTHER" id="PTHR43304:SF1">
    <property type="entry name" value="PAC DOMAIN-CONTAINING PROTEIN"/>
    <property type="match status" value="1"/>
</dbReference>
<dbReference type="PROSITE" id="PS50109">
    <property type="entry name" value="HIS_KIN"/>
    <property type="match status" value="1"/>
</dbReference>
<dbReference type="RefSeq" id="WP_074370264.1">
    <property type="nucleotide sequence ID" value="NZ_FMID01000046.1"/>
</dbReference>
<dbReference type="PANTHER" id="PTHR43304">
    <property type="entry name" value="PHYTOCHROME-LIKE PROTEIN CPH1"/>
    <property type="match status" value="1"/>
</dbReference>
<dbReference type="Gene3D" id="3.30.450.40">
    <property type="match status" value="1"/>
</dbReference>
<dbReference type="Pfam" id="PF00989">
    <property type="entry name" value="PAS"/>
    <property type="match status" value="2"/>
</dbReference>
<dbReference type="SUPFAM" id="SSF55785">
    <property type="entry name" value="PYP-like sensor domain (PAS domain)"/>
    <property type="match status" value="2"/>
</dbReference>
<feature type="domain" description="PAC" evidence="8">
    <location>
        <begin position="239"/>
        <end position="291"/>
    </location>
</feature>
<evidence type="ECO:0000259" key="8">
    <source>
        <dbReference type="PROSITE" id="PS50113"/>
    </source>
</evidence>
<evidence type="ECO:0000256" key="3">
    <source>
        <dbReference type="ARBA" id="ARBA00022553"/>
    </source>
</evidence>
<keyword evidence="4 9" id="KW-0808">Transferase</keyword>
<dbReference type="InterPro" id="IPR013767">
    <property type="entry name" value="PAS_fold"/>
</dbReference>
<dbReference type="PROSITE" id="PS50112">
    <property type="entry name" value="PAS"/>
    <property type="match status" value="2"/>
</dbReference>
<evidence type="ECO:0000259" key="7">
    <source>
        <dbReference type="PROSITE" id="PS50112"/>
    </source>
</evidence>
<dbReference type="OrthoDB" id="342253at2157"/>
<organism evidence="9 10">
    <name type="scientific">Methanoculleus chikugoensis</name>
    <dbReference type="NCBI Taxonomy" id="118126"/>
    <lineage>
        <taxon>Archaea</taxon>
        <taxon>Methanobacteriati</taxon>
        <taxon>Methanobacteriota</taxon>
        <taxon>Stenosarchaea group</taxon>
        <taxon>Methanomicrobia</taxon>
        <taxon>Methanomicrobiales</taxon>
        <taxon>Methanomicrobiaceae</taxon>
        <taxon>Methanoculleus</taxon>
    </lineage>
</organism>
<comment type="catalytic activity">
    <reaction evidence="1">
        <text>ATP + protein L-histidine = ADP + protein N-phospho-L-histidine.</text>
        <dbReference type="EC" id="2.7.13.3"/>
    </reaction>
</comment>
<dbReference type="SUPFAM" id="SSF55874">
    <property type="entry name" value="ATPase domain of HSP90 chaperone/DNA topoisomerase II/histidine kinase"/>
    <property type="match status" value="1"/>
</dbReference>
<sequence length="804" mass="87983">MYECTPAHDDILELSGILDAFDEGLLIIGPDNQVACINKHLRHLLGITRDVPDGTDPDRFAHQALIPRICGESGRSEVAAFLSGRASAAELVCVMRLPDGGEGRFRCSCRAVHEGPLRGSRLVRLSPDTSGPGTVPVSEARAFRVDGPGRGMDTAKRRRIEAILRESEDRYRFLVENLNEGIALIDREGIVVFANQKMADIIGYSIAGVIGAPVYAFVDENDAGEVREHLQSLGRNMREVFEFELVRKGGGRIHTLIATTPIIDTGGTCRGFLAGVQDITPLKRMEAKLRESEEKYRSLVELSAEATLIHRDGRIIFINPAGLKLFGASRPKEVIGMAILDIVHPDTRDLIEAFAVRDLQGVETPLVELLVVRLDGTTVPIEGRGARTIFEGQPAVQVVMRDIGHRKQAEEQLQARNRHLLLLNRIIGTSASTHLPGELLETALSQTLDLLGYDGGAVYRLDSGRKEAALQCRRNMPDACLELAETVFGRSFADSIAPGLPCYLEQDRGPNAPGSRLLRELGFAALACIPLVVESDVVGALLIGTRERGFFSHDERALLEAVGREIGAGIVRGMLYRRLEAANREANLYLDILTHDIRNADNVANIYADLLIDELEGEPARHARKLKDGIRKSIEITANVATLRKIQEGRDGLARQNLYDVIRGEIAHFPDLCIRYSGQPMEVFADDLLPEIFTNLIGNAAKHGGPGVEVTVAVDDLDEETVVVTVADTGPGVSDDLKEAIFFRFEREGGRRGSQGLGLSICRMLVARYGGRIWVEDRVRGHPEQGAAFRFTLRKAGRGEGASA</sequence>
<dbReference type="Pfam" id="PF13185">
    <property type="entry name" value="GAF_2"/>
    <property type="match status" value="1"/>
</dbReference>
<dbReference type="InterPro" id="IPR003594">
    <property type="entry name" value="HATPase_dom"/>
</dbReference>
<evidence type="ECO:0000259" key="6">
    <source>
        <dbReference type="PROSITE" id="PS50109"/>
    </source>
</evidence>
<dbReference type="SUPFAM" id="SSF55781">
    <property type="entry name" value="GAF domain-like"/>
    <property type="match status" value="1"/>
</dbReference>
<dbReference type="EMBL" id="FMID01000046">
    <property type="protein sequence ID" value="SCL76031.1"/>
    <property type="molecule type" value="Genomic_DNA"/>
</dbReference>
<feature type="domain" description="PAS" evidence="7">
    <location>
        <begin position="292"/>
        <end position="362"/>
    </location>
</feature>
<protein>
    <recommendedName>
        <fullName evidence="2">histidine kinase</fullName>
        <ecNumber evidence="2">2.7.13.3</ecNumber>
    </recommendedName>
</protein>
<proteinExistence type="predicted"/>
<dbReference type="InterPro" id="IPR004358">
    <property type="entry name" value="Sig_transdc_His_kin-like_C"/>
</dbReference>
<reference evidence="9 10" key="1">
    <citation type="submission" date="2016-08" db="EMBL/GenBank/DDBJ databases">
        <authorList>
            <person name="Seilhamer J.J."/>
        </authorList>
    </citation>
    <scope>NUCLEOTIDE SEQUENCE [LARGE SCALE GENOMIC DNA]</scope>
    <source>
        <strain evidence="9">L21-II-0</strain>
    </source>
</reference>
<dbReference type="Proteomes" id="UP000184671">
    <property type="component" value="Unassembled WGS sequence"/>
</dbReference>
<dbReference type="Gene3D" id="3.30.565.10">
    <property type="entry name" value="Histidine kinase-like ATPase, C-terminal domain"/>
    <property type="match status" value="1"/>
</dbReference>
<dbReference type="PRINTS" id="PR00344">
    <property type="entry name" value="BCTRLSENSOR"/>
</dbReference>
<dbReference type="Gene3D" id="3.30.450.20">
    <property type="entry name" value="PAS domain"/>
    <property type="match status" value="2"/>
</dbReference>
<evidence type="ECO:0000313" key="9">
    <source>
        <dbReference type="EMBL" id="SCL76031.1"/>
    </source>
</evidence>
<dbReference type="InterPro" id="IPR029016">
    <property type="entry name" value="GAF-like_dom_sf"/>
</dbReference>
<dbReference type="Pfam" id="PF02518">
    <property type="entry name" value="HATPase_c"/>
    <property type="match status" value="1"/>
</dbReference>
<evidence type="ECO:0000256" key="5">
    <source>
        <dbReference type="ARBA" id="ARBA00022777"/>
    </source>
</evidence>
<evidence type="ECO:0000256" key="2">
    <source>
        <dbReference type="ARBA" id="ARBA00012438"/>
    </source>
</evidence>
<dbReference type="InterPro" id="IPR003018">
    <property type="entry name" value="GAF"/>
</dbReference>
<dbReference type="SMART" id="SM00091">
    <property type="entry name" value="PAS"/>
    <property type="match status" value="3"/>
</dbReference>
<dbReference type="InterPro" id="IPR005467">
    <property type="entry name" value="His_kinase_dom"/>
</dbReference>
<dbReference type="InterPro" id="IPR000700">
    <property type="entry name" value="PAS-assoc_C"/>
</dbReference>
<evidence type="ECO:0000256" key="4">
    <source>
        <dbReference type="ARBA" id="ARBA00022679"/>
    </source>
</evidence>
<feature type="domain" description="Histidine kinase" evidence="6">
    <location>
        <begin position="689"/>
        <end position="797"/>
    </location>
</feature>
<dbReference type="InterPro" id="IPR035965">
    <property type="entry name" value="PAS-like_dom_sf"/>
</dbReference>
<dbReference type="STRING" id="118126.L21_1952"/>
<name>A0A1M4MM59_9EURY</name>
<dbReference type="SMART" id="SM00387">
    <property type="entry name" value="HATPase_c"/>
    <property type="match status" value="1"/>
</dbReference>
<evidence type="ECO:0000256" key="1">
    <source>
        <dbReference type="ARBA" id="ARBA00000085"/>
    </source>
</evidence>
<evidence type="ECO:0000313" key="10">
    <source>
        <dbReference type="Proteomes" id="UP000184671"/>
    </source>
</evidence>
<dbReference type="SMART" id="SM00065">
    <property type="entry name" value="GAF"/>
    <property type="match status" value="1"/>
</dbReference>
<dbReference type="GO" id="GO:0006355">
    <property type="term" value="P:regulation of DNA-templated transcription"/>
    <property type="evidence" value="ECO:0007669"/>
    <property type="project" value="InterPro"/>
</dbReference>